<organism evidence="4 5">
    <name type="scientific">Micromonospora sonchi</name>
    <dbReference type="NCBI Taxonomy" id="1763543"/>
    <lineage>
        <taxon>Bacteria</taxon>
        <taxon>Bacillati</taxon>
        <taxon>Actinomycetota</taxon>
        <taxon>Actinomycetes</taxon>
        <taxon>Micromonosporales</taxon>
        <taxon>Micromonosporaceae</taxon>
        <taxon>Micromonospora</taxon>
    </lineage>
</organism>
<dbReference type="GO" id="GO:0007165">
    <property type="term" value="P:signal transduction"/>
    <property type="evidence" value="ECO:0007669"/>
    <property type="project" value="InterPro"/>
</dbReference>
<evidence type="ECO:0000259" key="3">
    <source>
        <dbReference type="PROSITE" id="PS50104"/>
    </source>
</evidence>
<dbReference type="SUPFAM" id="SSF50969">
    <property type="entry name" value="YVTN repeat-like/Quinoprotein amine dehydrogenase"/>
    <property type="match status" value="2"/>
</dbReference>
<dbReference type="SUPFAM" id="SSF52200">
    <property type="entry name" value="Toll/Interleukin receptor TIR domain"/>
    <property type="match status" value="1"/>
</dbReference>
<reference evidence="4" key="2">
    <citation type="submission" date="2020-09" db="EMBL/GenBank/DDBJ databases">
        <authorList>
            <person name="Sun Q."/>
            <person name="Zhou Y."/>
        </authorList>
    </citation>
    <scope>NUCLEOTIDE SEQUENCE</scope>
    <source>
        <strain evidence="4">CGMCC 4.7312</strain>
    </source>
</reference>
<keyword evidence="2" id="KW-0812">Transmembrane</keyword>
<dbReference type="InterPro" id="IPR035897">
    <property type="entry name" value="Toll_tir_struct_dom_sf"/>
</dbReference>
<keyword evidence="2" id="KW-1133">Transmembrane helix</keyword>
<dbReference type="Pfam" id="PF13676">
    <property type="entry name" value="TIR_2"/>
    <property type="match status" value="1"/>
</dbReference>
<keyword evidence="5" id="KW-1185">Reference proteome</keyword>
<dbReference type="Gene3D" id="3.40.50.10140">
    <property type="entry name" value="Toll/interleukin-1 receptor homology (TIR) domain"/>
    <property type="match status" value="1"/>
</dbReference>
<dbReference type="InterPro" id="IPR011044">
    <property type="entry name" value="Quino_amine_DH_bsu"/>
</dbReference>
<feature type="region of interest" description="Disordered" evidence="1">
    <location>
        <begin position="530"/>
        <end position="549"/>
    </location>
</feature>
<evidence type="ECO:0000313" key="4">
    <source>
        <dbReference type="EMBL" id="GGM60281.1"/>
    </source>
</evidence>
<dbReference type="EMBL" id="BMNB01000033">
    <property type="protein sequence ID" value="GGM60281.1"/>
    <property type="molecule type" value="Genomic_DNA"/>
</dbReference>
<evidence type="ECO:0000256" key="1">
    <source>
        <dbReference type="SAM" id="MobiDB-lite"/>
    </source>
</evidence>
<reference evidence="4" key="1">
    <citation type="journal article" date="2014" name="Int. J. Syst. Evol. Microbiol.">
        <title>Complete genome sequence of Corynebacterium casei LMG S-19264T (=DSM 44701T), isolated from a smear-ripened cheese.</title>
        <authorList>
            <consortium name="US DOE Joint Genome Institute (JGI-PGF)"/>
            <person name="Walter F."/>
            <person name="Albersmeier A."/>
            <person name="Kalinowski J."/>
            <person name="Ruckert C."/>
        </authorList>
    </citation>
    <scope>NUCLEOTIDE SEQUENCE</scope>
    <source>
        <strain evidence="4">CGMCC 4.7312</strain>
    </source>
</reference>
<dbReference type="PROSITE" id="PS50104">
    <property type="entry name" value="TIR"/>
    <property type="match status" value="1"/>
</dbReference>
<keyword evidence="2" id="KW-0472">Membrane</keyword>
<proteinExistence type="predicted"/>
<sequence length="1038" mass="108992">MNEQTRYHAFISYHSSGRRVARRLKRDLYAIAKRHAAGAGFAVYLDTSDLRPGPLSDEIRTAVAQSRCLIVLLSRVTVESSWVAQEISHWLASGGTADRLFLVRLDPELDLSWDDSAGTFRNPLALPAPLRGLFPVEQKWIDLADRSTVRGQEGVTGLCAALMDIGANEFLLEEATYQRRRTRTFTAVAALMALLTVAATAGSVAALNSRREAERNAEQALAQADAAEALLAATETPTLAIERALRAARHSDSPTVRSAMLAVSHATRRLTRALTYPEAETGHPAAGGSFSADGTRLVAWGAGREPNSSVLQVWEIMTGRVAATVPTDAADLRDVTFVGSNHLAACAATGPMLINLGTAKSTRLDAAPRAACQVHRFAAGVILLSGDTAPGGASDRHASGIAGGTAYAVDLHGSTTALAGVDSVAAHPYARVAVVTGPAGVAVVTSEGSRLPVPVPSRWSAKAADQRGGFLVSSGGRQWAMIALREGRPHLRKLTVPAAAVDVAPLLNFDRMTGEAAWITADGTIGWTGDNRRTRLPDSQGQPSWRGYGNRLEPLADGRLVAIHRNTAAVVRPPKGSPADVPQGSVPPNAEVTWTQAIVPGPLGPPADDGSEPIAATCADRTGVLVRTNRPDNGMMVIDGAAQGWQLDGRGEFTDSCDVVVIGRTLSFLPDLAPARATVLRDPLTTETVVVPPAGDQVALLKPGFAIEILSTLGPESLPKPWDATVDSGGAVTANGEREVFVSLEKLAISAAGGAVDRVRLPAPAELVAARPDGTGAAVAEYSSNRVWLVDQGSLAPSDACTGKRVAYLPGPDFTTSRADAEAQIPLARVGHTRFVDCRDGRTVFRDPTLEVLSYDIGRETGRIVARSGRKTTITTWSRSGAGGTTTLDGPPLPTDRAITSFDESGRLAVTYTPGTGAVTLHQHDGGGWTTTLRLASRLARITTAQPVDGGTLVLTVGTTGGFELFDVATGRLVAADLGLSVGTDVERVSARRVGDMLAVALHDRGEPAADATIRLPVGIPALRRQLCSIYAAEECVD</sequence>
<feature type="domain" description="TIR" evidence="3">
    <location>
        <begin position="5"/>
        <end position="147"/>
    </location>
</feature>
<comment type="caution">
    <text evidence="4">The sequence shown here is derived from an EMBL/GenBank/DDBJ whole genome shotgun (WGS) entry which is preliminary data.</text>
</comment>
<gene>
    <name evidence="4" type="ORF">GCM10011608_51660</name>
</gene>
<name>A0A917U5M0_9ACTN</name>
<dbReference type="Proteomes" id="UP000608890">
    <property type="component" value="Unassembled WGS sequence"/>
</dbReference>
<feature type="transmembrane region" description="Helical" evidence="2">
    <location>
        <begin position="185"/>
        <end position="207"/>
    </location>
</feature>
<dbReference type="AlphaFoldDB" id="A0A917U5M0"/>
<protein>
    <recommendedName>
        <fullName evidence="3">TIR domain-containing protein</fullName>
    </recommendedName>
</protein>
<dbReference type="InterPro" id="IPR000157">
    <property type="entry name" value="TIR_dom"/>
</dbReference>
<evidence type="ECO:0000313" key="5">
    <source>
        <dbReference type="Proteomes" id="UP000608890"/>
    </source>
</evidence>
<evidence type="ECO:0000256" key="2">
    <source>
        <dbReference type="SAM" id="Phobius"/>
    </source>
</evidence>
<accession>A0A917U5M0</accession>
<dbReference type="RefSeq" id="WP_189048844.1">
    <property type="nucleotide sequence ID" value="NZ_BMNB01000033.1"/>
</dbReference>